<keyword evidence="2" id="KW-1185">Reference proteome</keyword>
<gene>
    <name evidence="1" type="ORF">RL72_01578</name>
</gene>
<protein>
    <submittedName>
        <fullName evidence="1">Uncharacterized protein</fullName>
    </submittedName>
</protein>
<sequence length="87" mass="9695">MVTTINLQELDGQQRAEIAAEVVDRVLDQTLATLENIQRLKRVVLAFSVRHGQAVDTAVNGLLDALEVLVPDLEAVNSHPETWDRHQ</sequence>
<evidence type="ECO:0000313" key="2">
    <source>
        <dbReference type="Proteomes" id="UP000033448"/>
    </source>
</evidence>
<reference evidence="1 2" key="1">
    <citation type="submission" date="2015-02" db="EMBL/GenBank/DDBJ databases">
        <title>Draft genome sequences of ten Microbacterium spp. with emphasis on heavy metal contaminated environments.</title>
        <authorList>
            <person name="Corretto E."/>
        </authorList>
    </citation>
    <scope>NUCLEOTIDE SEQUENCE [LARGE SCALE GENOMIC DNA]</scope>
    <source>
        <strain evidence="1 2">DSM 23848</strain>
    </source>
</reference>
<dbReference type="PATRIC" id="fig|582680.7.peg.1617"/>
<dbReference type="Proteomes" id="UP000033448">
    <property type="component" value="Unassembled WGS sequence"/>
</dbReference>
<dbReference type="AlphaFoldDB" id="A0A0F0KXP3"/>
<dbReference type="RefSeq" id="WP_045250291.1">
    <property type="nucleotide sequence ID" value="NZ_JYIT01000072.1"/>
</dbReference>
<evidence type="ECO:0000313" key="1">
    <source>
        <dbReference type="EMBL" id="KJL24855.1"/>
    </source>
</evidence>
<comment type="caution">
    <text evidence="1">The sequence shown here is derived from an EMBL/GenBank/DDBJ whole genome shotgun (WGS) entry which is preliminary data.</text>
</comment>
<dbReference type="OrthoDB" id="9941015at2"/>
<dbReference type="EMBL" id="JYIT01000072">
    <property type="protein sequence ID" value="KJL24855.1"/>
    <property type="molecule type" value="Genomic_DNA"/>
</dbReference>
<organism evidence="1 2">
    <name type="scientific">Microbacterium azadirachtae</name>
    <dbReference type="NCBI Taxonomy" id="582680"/>
    <lineage>
        <taxon>Bacteria</taxon>
        <taxon>Bacillati</taxon>
        <taxon>Actinomycetota</taxon>
        <taxon>Actinomycetes</taxon>
        <taxon>Micrococcales</taxon>
        <taxon>Microbacteriaceae</taxon>
        <taxon>Microbacterium</taxon>
    </lineage>
</organism>
<proteinExistence type="predicted"/>
<name>A0A0F0KXP3_9MICO</name>
<accession>A0A0F0KXP3</accession>